<keyword evidence="2" id="KW-1185">Reference proteome</keyword>
<evidence type="ECO:0000313" key="1">
    <source>
        <dbReference type="EMBL" id="MCH81131.1"/>
    </source>
</evidence>
<comment type="caution">
    <text evidence="1">The sequence shown here is derived from an EMBL/GenBank/DDBJ whole genome shotgun (WGS) entry which is preliminary data.</text>
</comment>
<sequence>MRSLESWCELEEEAGSDAASVLIKLGIIGGIGLYVAANSLYNVEGGLQAIVFNHLIGVQ</sequence>
<proteinExistence type="predicted"/>
<gene>
    <name evidence="1" type="ORF">A2U01_0001912</name>
</gene>
<dbReference type="Proteomes" id="UP000265520">
    <property type="component" value="Unassembled WGS sequence"/>
</dbReference>
<feature type="non-terminal residue" evidence="1">
    <location>
        <position position="59"/>
    </location>
</feature>
<organism evidence="1 2">
    <name type="scientific">Trifolium medium</name>
    <dbReference type="NCBI Taxonomy" id="97028"/>
    <lineage>
        <taxon>Eukaryota</taxon>
        <taxon>Viridiplantae</taxon>
        <taxon>Streptophyta</taxon>
        <taxon>Embryophyta</taxon>
        <taxon>Tracheophyta</taxon>
        <taxon>Spermatophyta</taxon>
        <taxon>Magnoliopsida</taxon>
        <taxon>eudicotyledons</taxon>
        <taxon>Gunneridae</taxon>
        <taxon>Pentapetalae</taxon>
        <taxon>rosids</taxon>
        <taxon>fabids</taxon>
        <taxon>Fabales</taxon>
        <taxon>Fabaceae</taxon>
        <taxon>Papilionoideae</taxon>
        <taxon>50 kb inversion clade</taxon>
        <taxon>NPAAA clade</taxon>
        <taxon>Hologalegina</taxon>
        <taxon>IRL clade</taxon>
        <taxon>Trifolieae</taxon>
        <taxon>Trifolium</taxon>
    </lineage>
</organism>
<accession>A0A392M1I1</accession>
<protein>
    <submittedName>
        <fullName evidence="1">Prohibitin-1 mitochondrial-like</fullName>
    </submittedName>
</protein>
<dbReference type="AlphaFoldDB" id="A0A392M1I1"/>
<evidence type="ECO:0000313" key="2">
    <source>
        <dbReference type="Proteomes" id="UP000265520"/>
    </source>
</evidence>
<name>A0A392M1I1_9FABA</name>
<dbReference type="EMBL" id="LXQA010001918">
    <property type="protein sequence ID" value="MCH81131.1"/>
    <property type="molecule type" value="Genomic_DNA"/>
</dbReference>
<reference evidence="1 2" key="1">
    <citation type="journal article" date="2018" name="Front. Plant Sci.">
        <title>Red Clover (Trifolium pratense) and Zigzag Clover (T. medium) - A Picture of Genomic Similarities and Differences.</title>
        <authorList>
            <person name="Dluhosova J."/>
            <person name="Istvanek J."/>
            <person name="Nedelnik J."/>
            <person name="Repkova J."/>
        </authorList>
    </citation>
    <scope>NUCLEOTIDE SEQUENCE [LARGE SCALE GENOMIC DNA]</scope>
    <source>
        <strain evidence="2">cv. 10/8</strain>
        <tissue evidence="1">Leaf</tissue>
    </source>
</reference>